<reference evidence="1" key="1">
    <citation type="journal article" date="2014" name="Front. Microbiol.">
        <title>High frequency of phylogenetically diverse reductive dehalogenase-homologous genes in deep subseafloor sedimentary metagenomes.</title>
        <authorList>
            <person name="Kawai M."/>
            <person name="Futagami T."/>
            <person name="Toyoda A."/>
            <person name="Takaki Y."/>
            <person name="Nishi S."/>
            <person name="Hori S."/>
            <person name="Arai W."/>
            <person name="Tsubouchi T."/>
            <person name="Morono Y."/>
            <person name="Uchiyama I."/>
            <person name="Ito T."/>
            <person name="Fujiyama A."/>
            <person name="Inagaki F."/>
            <person name="Takami H."/>
        </authorList>
    </citation>
    <scope>NUCLEOTIDE SEQUENCE</scope>
    <source>
        <strain evidence="1">Expedition CK06-06</strain>
    </source>
</reference>
<gene>
    <name evidence="1" type="ORF">S06H3_16958</name>
</gene>
<dbReference type="InterPro" id="IPR043502">
    <property type="entry name" value="DNA/RNA_pol_sf"/>
</dbReference>
<dbReference type="SUPFAM" id="SSF56672">
    <property type="entry name" value="DNA/RNA polymerases"/>
    <property type="match status" value="1"/>
</dbReference>
<protein>
    <submittedName>
        <fullName evidence="1">Uncharacterized protein</fullName>
    </submittedName>
</protein>
<sequence length="216" mass="24595">RAIVKRLYHYKAEAKRNGDEPFYLFVKQLLNSVYGKLVQLVPKEGKLVATTCWQPVYGAVITANTRIRISQVAQKYQSVVAVHTDSVISEKELPLDCGNDIGQWTLTVQGLGVILGCGCYQIEDKVRMRGFPFNGSLFELLNKSPPVIPMSSHRAYSWRLVSANGWPNKQINLFTDIVKDLNINFDTKRDWDGRWLDGNDVLSTRLYSMPKMVLRN</sequence>
<organism evidence="1">
    <name type="scientific">marine sediment metagenome</name>
    <dbReference type="NCBI Taxonomy" id="412755"/>
    <lineage>
        <taxon>unclassified sequences</taxon>
        <taxon>metagenomes</taxon>
        <taxon>ecological metagenomes</taxon>
    </lineage>
</organism>
<comment type="caution">
    <text evidence="1">The sequence shown here is derived from an EMBL/GenBank/DDBJ whole genome shotgun (WGS) entry which is preliminary data.</text>
</comment>
<dbReference type="AlphaFoldDB" id="X1K9T3"/>
<dbReference type="EMBL" id="BARV01008433">
    <property type="protein sequence ID" value="GAI03787.1"/>
    <property type="molecule type" value="Genomic_DNA"/>
</dbReference>
<accession>X1K9T3</accession>
<name>X1K9T3_9ZZZZ</name>
<proteinExistence type="predicted"/>
<evidence type="ECO:0000313" key="1">
    <source>
        <dbReference type="EMBL" id="GAI03787.1"/>
    </source>
</evidence>
<feature type="non-terminal residue" evidence="1">
    <location>
        <position position="1"/>
    </location>
</feature>